<dbReference type="InterPro" id="IPR000477">
    <property type="entry name" value="RT_dom"/>
</dbReference>
<dbReference type="SUPFAM" id="SSF56672">
    <property type="entry name" value="DNA/RNA polymerases"/>
    <property type="match status" value="1"/>
</dbReference>
<gene>
    <name evidence="2" type="primary">pol</name>
    <name evidence="2" type="ORF">CR513_36197</name>
</gene>
<evidence type="ECO:0000313" key="2">
    <source>
        <dbReference type="EMBL" id="RDX82952.1"/>
    </source>
</evidence>
<dbReference type="InterPro" id="IPR043128">
    <property type="entry name" value="Rev_trsase/Diguanyl_cyclase"/>
</dbReference>
<sequence length="218" mass="24765">MGNILLQGNAFRTQECQSDISKGYVYMDDMIAKSRTLDQHVEDLRKLFERLPKYRLRLNPVKCTFELLGFIVNEKVIEVDPDEVKAIRNMPPPKTETEVRGFLGRVNYIARVLRSLQKGQAILGNTCPRPDNTREAPNPLPNSAGRINGLHSGAARCLKEERTRHILSQQEIHTLRTKIPNIGVNLLCSSLDDKKVYTIHVGPYYMAHSQDGPPQVYL</sequence>
<dbReference type="PANTHER" id="PTHR37984">
    <property type="entry name" value="PROTEIN CBG26694"/>
    <property type="match status" value="1"/>
</dbReference>
<name>A0A371FXD7_MUCPR</name>
<keyword evidence="3" id="KW-1185">Reference proteome</keyword>
<comment type="caution">
    <text evidence="2">The sequence shown here is derived from an EMBL/GenBank/DDBJ whole genome shotgun (WGS) entry which is preliminary data.</text>
</comment>
<dbReference type="AlphaFoldDB" id="A0A371FXD7"/>
<dbReference type="Gene3D" id="3.30.70.270">
    <property type="match status" value="2"/>
</dbReference>
<dbReference type="OrthoDB" id="101614at2759"/>
<dbReference type="InterPro" id="IPR050951">
    <property type="entry name" value="Retrovirus_Pol_polyprotein"/>
</dbReference>
<feature type="domain" description="Reverse transcriptase" evidence="1">
    <location>
        <begin position="23"/>
        <end position="80"/>
    </location>
</feature>
<reference evidence="2" key="1">
    <citation type="submission" date="2018-05" db="EMBL/GenBank/DDBJ databases">
        <title>Draft genome of Mucuna pruriens seed.</title>
        <authorList>
            <person name="Nnadi N.E."/>
            <person name="Vos R."/>
            <person name="Hasami M.H."/>
            <person name="Devisetty U.K."/>
            <person name="Aguiy J.C."/>
        </authorList>
    </citation>
    <scope>NUCLEOTIDE SEQUENCE [LARGE SCALE GENOMIC DNA]</scope>
    <source>
        <strain evidence="2">JCA_2017</strain>
    </source>
</reference>
<dbReference type="STRING" id="157652.A0A371FXD7"/>
<proteinExistence type="predicted"/>
<protein>
    <submittedName>
        <fullName evidence="2">Retrovirus-related Pol polyprotein from transposon opus</fullName>
    </submittedName>
</protein>
<dbReference type="InterPro" id="IPR043502">
    <property type="entry name" value="DNA/RNA_pol_sf"/>
</dbReference>
<dbReference type="PANTHER" id="PTHR37984:SF5">
    <property type="entry name" value="PROTEIN NYNRIN-LIKE"/>
    <property type="match status" value="1"/>
</dbReference>
<accession>A0A371FXD7</accession>
<dbReference type="EMBL" id="QJKJ01007504">
    <property type="protein sequence ID" value="RDX82952.1"/>
    <property type="molecule type" value="Genomic_DNA"/>
</dbReference>
<evidence type="ECO:0000313" key="3">
    <source>
        <dbReference type="Proteomes" id="UP000257109"/>
    </source>
</evidence>
<dbReference type="Proteomes" id="UP000257109">
    <property type="component" value="Unassembled WGS sequence"/>
</dbReference>
<feature type="non-terminal residue" evidence="2">
    <location>
        <position position="1"/>
    </location>
</feature>
<organism evidence="2 3">
    <name type="scientific">Mucuna pruriens</name>
    <name type="common">Velvet bean</name>
    <name type="synonym">Dolichos pruriens</name>
    <dbReference type="NCBI Taxonomy" id="157652"/>
    <lineage>
        <taxon>Eukaryota</taxon>
        <taxon>Viridiplantae</taxon>
        <taxon>Streptophyta</taxon>
        <taxon>Embryophyta</taxon>
        <taxon>Tracheophyta</taxon>
        <taxon>Spermatophyta</taxon>
        <taxon>Magnoliopsida</taxon>
        <taxon>eudicotyledons</taxon>
        <taxon>Gunneridae</taxon>
        <taxon>Pentapetalae</taxon>
        <taxon>rosids</taxon>
        <taxon>fabids</taxon>
        <taxon>Fabales</taxon>
        <taxon>Fabaceae</taxon>
        <taxon>Papilionoideae</taxon>
        <taxon>50 kb inversion clade</taxon>
        <taxon>NPAAA clade</taxon>
        <taxon>indigoferoid/millettioid clade</taxon>
        <taxon>Phaseoleae</taxon>
        <taxon>Mucuna</taxon>
    </lineage>
</organism>
<dbReference type="Pfam" id="PF00078">
    <property type="entry name" value="RVT_1"/>
    <property type="match status" value="1"/>
</dbReference>
<evidence type="ECO:0000259" key="1">
    <source>
        <dbReference type="Pfam" id="PF00078"/>
    </source>
</evidence>